<name>A0A8S5PMZ7_9CAUD</name>
<evidence type="ECO:0000313" key="1">
    <source>
        <dbReference type="EMBL" id="DAE07572.1"/>
    </source>
</evidence>
<accession>A0A8S5PMZ7</accession>
<proteinExistence type="predicted"/>
<protein>
    <submittedName>
        <fullName evidence="1">Uncharacterized protein</fullName>
    </submittedName>
</protein>
<reference evidence="1" key="1">
    <citation type="journal article" date="2021" name="Proc. Natl. Acad. Sci. U.S.A.">
        <title>A Catalog of Tens of Thousands of Viruses from Human Metagenomes Reveals Hidden Associations with Chronic Diseases.</title>
        <authorList>
            <person name="Tisza M.J."/>
            <person name="Buck C.B."/>
        </authorList>
    </citation>
    <scope>NUCLEOTIDE SEQUENCE</scope>
    <source>
        <strain evidence="1">CtnCN2</strain>
    </source>
</reference>
<organism evidence="1">
    <name type="scientific">Podoviridae sp. ctnCN2</name>
    <dbReference type="NCBI Taxonomy" id="2825274"/>
    <lineage>
        <taxon>Viruses</taxon>
        <taxon>Duplodnaviria</taxon>
        <taxon>Heunggongvirae</taxon>
        <taxon>Uroviricota</taxon>
        <taxon>Caudoviricetes</taxon>
    </lineage>
</organism>
<dbReference type="EMBL" id="BK015452">
    <property type="protein sequence ID" value="DAE07572.1"/>
    <property type="molecule type" value="Genomic_DNA"/>
</dbReference>
<sequence length="51" mass="5668">MNTITPNPGSDEAIEQGCICPVLDNNHGQGTGENYWWITRDCPLHGAKERK</sequence>